<keyword evidence="1" id="KW-0479">Metal-binding</keyword>
<evidence type="ECO:0000256" key="1">
    <source>
        <dbReference type="RuleBase" id="RU369042"/>
    </source>
</evidence>
<dbReference type="PANTHER" id="PTHR13451">
    <property type="entry name" value="CLASS II CROSSOVER JUNCTION ENDONUCLEASE MUS81"/>
    <property type="match status" value="1"/>
</dbReference>
<dbReference type="GO" id="GO:0000712">
    <property type="term" value="P:resolution of meiotic recombination intermediates"/>
    <property type="evidence" value="ECO:0007669"/>
    <property type="project" value="TreeGrafter"/>
</dbReference>
<feature type="region of interest" description="Disordered" evidence="2">
    <location>
        <begin position="1"/>
        <end position="25"/>
    </location>
</feature>
<protein>
    <recommendedName>
        <fullName evidence="1">Crossover junction endonuclease MUS81</fullName>
        <ecNumber evidence="1">3.1.22.-</ecNumber>
    </recommendedName>
</protein>
<dbReference type="GO" id="GO:0048257">
    <property type="term" value="F:3'-flap endonuclease activity"/>
    <property type="evidence" value="ECO:0007669"/>
    <property type="project" value="TreeGrafter"/>
</dbReference>
<feature type="compositionally biased region" description="Basic and acidic residues" evidence="2">
    <location>
        <begin position="62"/>
        <end position="73"/>
    </location>
</feature>
<feature type="compositionally biased region" description="Basic residues" evidence="2">
    <location>
        <begin position="95"/>
        <end position="119"/>
    </location>
</feature>
<dbReference type="Gene3D" id="1.10.10.10">
    <property type="entry name" value="Winged helix-like DNA-binding domain superfamily/Winged helix DNA-binding domain"/>
    <property type="match status" value="1"/>
</dbReference>
<keyword evidence="1" id="KW-0540">Nuclease</keyword>
<comment type="subunit">
    <text evidence="1">Interacts with EME1.</text>
</comment>
<dbReference type="GO" id="GO:0003677">
    <property type="term" value="F:DNA binding"/>
    <property type="evidence" value="ECO:0007669"/>
    <property type="project" value="UniProtKB-UniRule"/>
</dbReference>
<dbReference type="EMBL" id="JAGXEW010000089">
    <property type="protein sequence ID" value="KAK1148586.1"/>
    <property type="molecule type" value="Genomic_DNA"/>
</dbReference>
<comment type="similarity">
    <text evidence="1">Belongs to the XPF family.</text>
</comment>
<sequence>MTKAELQREAQPLCDKSFTVSDPGSKYTAWSSVSTLIQKDLLLKTHSPARYSLTEKGLELAEKLEGRGAERDSQGAPASLPGVPESKGRDTGPHGGRRRRRRRKKSHQKTRAKAGPSRRPKPEEAATGGG</sequence>
<keyword evidence="1" id="KW-0234">DNA repair</keyword>
<dbReference type="GO" id="GO:0031573">
    <property type="term" value="P:mitotic intra-S DNA damage checkpoint signaling"/>
    <property type="evidence" value="ECO:0007669"/>
    <property type="project" value="TreeGrafter"/>
</dbReference>
<dbReference type="InterPro" id="IPR047417">
    <property type="entry name" value="WHD_MUS81"/>
</dbReference>
<reference evidence="4" key="1">
    <citation type="submission" date="2022-02" db="EMBL/GenBank/DDBJ databases">
        <title>Atlantic sturgeon de novo genome assembly.</title>
        <authorList>
            <person name="Stock M."/>
            <person name="Klopp C."/>
            <person name="Guiguen Y."/>
            <person name="Cabau C."/>
            <person name="Parinello H."/>
            <person name="Santidrian Yebra-Pimentel E."/>
            <person name="Kuhl H."/>
            <person name="Dirks R.P."/>
            <person name="Guessner J."/>
            <person name="Wuertz S."/>
            <person name="Du K."/>
            <person name="Schartl M."/>
        </authorList>
    </citation>
    <scope>NUCLEOTIDE SEQUENCE</scope>
    <source>
        <strain evidence="4">STURGEONOMICS-FGT-2020</strain>
        <tissue evidence="4">Whole blood</tissue>
    </source>
</reference>
<dbReference type="Pfam" id="PF21136">
    <property type="entry name" value="WHD_MUS81"/>
    <property type="match status" value="1"/>
</dbReference>
<dbReference type="AlphaFoldDB" id="A0AAD8CF05"/>
<comment type="subcellular location">
    <subcellularLocation>
        <location evidence="1">Nucleus</location>
    </subcellularLocation>
</comment>
<dbReference type="GO" id="GO:0046872">
    <property type="term" value="F:metal ion binding"/>
    <property type="evidence" value="ECO:0007669"/>
    <property type="project" value="UniProtKB-UniRule"/>
</dbReference>
<feature type="domain" description="MUS81 winged helix" evidence="3">
    <location>
        <begin position="1"/>
        <end position="64"/>
    </location>
</feature>
<dbReference type="GO" id="GO:0006308">
    <property type="term" value="P:DNA catabolic process"/>
    <property type="evidence" value="ECO:0007669"/>
    <property type="project" value="UniProtKB-UniRule"/>
</dbReference>
<keyword evidence="1" id="KW-0460">Magnesium</keyword>
<evidence type="ECO:0000259" key="3">
    <source>
        <dbReference type="Pfam" id="PF21136"/>
    </source>
</evidence>
<keyword evidence="1" id="KW-0539">Nucleus</keyword>
<dbReference type="GO" id="GO:0048476">
    <property type="term" value="C:Holliday junction resolvase complex"/>
    <property type="evidence" value="ECO:0007669"/>
    <property type="project" value="UniProtKB-UniRule"/>
</dbReference>
<dbReference type="GO" id="GO:0000727">
    <property type="term" value="P:double-strand break repair via break-induced replication"/>
    <property type="evidence" value="ECO:0007669"/>
    <property type="project" value="UniProtKB-UniRule"/>
</dbReference>
<proteinExistence type="inferred from homology"/>
<comment type="cofactor">
    <cofactor evidence="1">
        <name>Mg(2+)</name>
        <dbReference type="ChEBI" id="CHEBI:18420"/>
    </cofactor>
</comment>
<dbReference type="GO" id="GO:0008821">
    <property type="term" value="F:crossover junction DNA endonuclease activity"/>
    <property type="evidence" value="ECO:0007669"/>
    <property type="project" value="UniProtKB-UniRule"/>
</dbReference>
<keyword evidence="1" id="KW-0378">Hydrolase</keyword>
<keyword evidence="1" id="KW-0227">DNA damage</keyword>
<dbReference type="GO" id="GO:0005634">
    <property type="term" value="C:nucleus"/>
    <property type="evidence" value="ECO:0007669"/>
    <property type="project" value="UniProtKB-SubCell"/>
</dbReference>
<evidence type="ECO:0000313" key="4">
    <source>
        <dbReference type="EMBL" id="KAK1148586.1"/>
    </source>
</evidence>
<dbReference type="Proteomes" id="UP001230051">
    <property type="component" value="Unassembled WGS sequence"/>
</dbReference>
<accession>A0AAD8CF05</accession>
<gene>
    <name evidence="4" type="primary">mus81</name>
    <name evidence="4" type="ORF">AOXY_G35096</name>
</gene>
<dbReference type="InterPro" id="IPR036388">
    <property type="entry name" value="WH-like_DNA-bd_sf"/>
</dbReference>
<dbReference type="EC" id="3.1.22.-" evidence="1"/>
<evidence type="ECO:0000313" key="5">
    <source>
        <dbReference type="Proteomes" id="UP001230051"/>
    </source>
</evidence>
<evidence type="ECO:0000256" key="2">
    <source>
        <dbReference type="SAM" id="MobiDB-lite"/>
    </source>
</evidence>
<dbReference type="InterPro" id="IPR033309">
    <property type="entry name" value="Mus81"/>
</dbReference>
<comment type="caution">
    <text evidence="4">The sequence shown here is derived from an EMBL/GenBank/DDBJ whole genome shotgun (WGS) entry which is preliminary data.</text>
</comment>
<keyword evidence="1" id="KW-0233">DNA recombination</keyword>
<keyword evidence="5" id="KW-1185">Reference proteome</keyword>
<dbReference type="CDD" id="cd21036">
    <property type="entry name" value="WH_MUS81"/>
    <property type="match status" value="1"/>
</dbReference>
<keyword evidence="1 4" id="KW-0255">Endonuclease</keyword>
<dbReference type="PANTHER" id="PTHR13451:SF0">
    <property type="entry name" value="CROSSOVER JUNCTION ENDONUCLEASE MUS81"/>
    <property type="match status" value="1"/>
</dbReference>
<name>A0AAD8CF05_ACIOX</name>
<feature type="region of interest" description="Disordered" evidence="2">
    <location>
        <begin position="62"/>
        <end position="130"/>
    </location>
</feature>
<comment type="function">
    <text evidence="1">Interacts with EME1 to form a DNA structure-specific endonuclease with substrate preference for branched DNA structures with a 5'-end at the branch nick. Typical substrates include 3'-flap structures, D-loops, replication forks and nicked Holliday junctions. May be required in mitosis for the processing of stalled or collapsed replication fork intermediates. May be required in meiosis for the repair of meiosis-specific double strand breaks subsequent to single-end invasion (SEI).</text>
</comment>
<organism evidence="4 5">
    <name type="scientific">Acipenser oxyrinchus oxyrinchus</name>
    <dbReference type="NCBI Taxonomy" id="40147"/>
    <lineage>
        <taxon>Eukaryota</taxon>
        <taxon>Metazoa</taxon>
        <taxon>Chordata</taxon>
        <taxon>Craniata</taxon>
        <taxon>Vertebrata</taxon>
        <taxon>Euteleostomi</taxon>
        <taxon>Actinopterygii</taxon>
        <taxon>Chondrostei</taxon>
        <taxon>Acipenseriformes</taxon>
        <taxon>Acipenseridae</taxon>
        <taxon>Acipenser</taxon>
    </lineage>
</organism>